<evidence type="ECO:0000313" key="2">
    <source>
        <dbReference type="EMBL" id="KAG2219723.1"/>
    </source>
</evidence>
<protein>
    <submittedName>
        <fullName evidence="2">Uncharacterized protein</fullName>
    </submittedName>
</protein>
<keyword evidence="3" id="KW-1185">Reference proteome</keyword>
<dbReference type="EMBL" id="JAEPRB010000167">
    <property type="protein sequence ID" value="KAG2219723.1"/>
    <property type="molecule type" value="Genomic_DNA"/>
</dbReference>
<dbReference type="OrthoDB" id="2290039at2759"/>
<accession>A0A8H7S033</accession>
<feature type="compositionally biased region" description="Basic and acidic residues" evidence="1">
    <location>
        <begin position="73"/>
        <end position="83"/>
    </location>
</feature>
<evidence type="ECO:0000313" key="3">
    <source>
        <dbReference type="Proteomes" id="UP000646827"/>
    </source>
</evidence>
<gene>
    <name evidence="2" type="ORF">INT45_006055</name>
</gene>
<name>A0A8H7S033_9FUNG</name>
<reference evidence="2 3" key="1">
    <citation type="submission" date="2020-12" db="EMBL/GenBank/DDBJ databases">
        <title>Metabolic potential, ecology and presence of endohyphal bacteria is reflected in genomic diversity of Mucoromycotina.</title>
        <authorList>
            <person name="Muszewska A."/>
            <person name="Okrasinska A."/>
            <person name="Steczkiewicz K."/>
            <person name="Drgas O."/>
            <person name="Orlowska M."/>
            <person name="Perlinska-Lenart U."/>
            <person name="Aleksandrzak-Piekarczyk T."/>
            <person name="Szatraj K."/>
            <person name="Zielenkiewicz U."/>
            <person name="Pilsyk S."/>
            <person name="Malc E."/>
            <person name="Mieczkowski P."/>
            <person name="Kruszewska J.S."/>
            <person name="Biernat P."/>
            <person name="Pawlowska J."/>
        </authorList>
    </citation>
    <scope>NUCLEOTIDE SEQUENCE [LARGE SCALE GENOMIC DNA]</scope>
    <source>
        <strain evidence="2 3">CBS 142.35</strain>
    </source>
</reference>
<comment type="caution">
    <text evidence="2">The sequence shown here is derived from an EMBL/GenBank/DDBJ whole genome shotgun (WGS) entry which is preliminary data.</text>
</comment>
<sequence>MIDIQWCINNAGVLSIESFADNFGLTNIEQANSRYSNILQSKQLSTLANVAELKAAFSTWKGSSLEADYWRGKSVSESRKETEAGLTKSVLNTMKRIGEGEEERITQRRRIADPIVDKEDNSSIDTRPDTSTPTINEAPASSTDHNSSSADKQSHLDRGQLNEEQGIIDLTCTDVEEQFEDVNGEDRASDYSEELSDDDLMEYNLTLHDTSYSTIDDNERRKTKDIHGSVFQEKLVVEEKDCWFVKQGEKLVNMTNILNNYRTRSLKKNKKDHKAISSTRALSLNCVYLITIRDQLKPYIEEKLDVTFERSQGFEALPVQVLTWSKTVDNILNNETRDEFILEKTLLGFKTQALGLNNTYITSYARTIYDIANTPFKKNDKEVNEDTLVHYILHSPLHWIFAADNRLNYHWANASLDYCKGKKGEQKQPDFTVYAEVKRRRYDLFVVEVKRVGGPEGSDLVKTGNMLREMLSKLVIDKVPSPVVFGMVMNGYNCTTYKLQLNHAYVFELIELKKFDLPGQPHNFKQIDNAVEGLNQIKTLVLQMKEKIVERYKDHEGHNITFTKIPDSFIPPNAESIPKSSGKRKLKTNKNNESSTSQ</sequence>
<dbReference type="AlphaFoldDB" id="A0A8H7S033"/>
<feature type="compositionally biased region" description="Basic and acidic residues" evidence="1">
    <location>
        <begin position="96"/>
        <end position="121"/>
    </location>
</feature>
<feature type="compositionally biased region" description="Polar residues" evidence="1">
    <location>
        <begin position="589"/>
        <end position="598"/>
    </location>
</feature>
<dbReference type="Proteomes" id="UP000646827">
    <property type="component" value="Unassembled WGS sequence"/>
</dbReference>
<feature type="region of interest" description="Disordered" evidence="1">
    <location>
        <begin position="73"/>
        <end position="157"/>
    </location>
</feature>
<proteinExistence type="predicted"/>
<organism evidence="2 3">
    <name type="scientific">Circinella minor</name>
    <dbReference type="NCBI Taxonomy" id="1195481"/>
    <lineage>
        <taxon>Eukaryota</taxon>
        <taxon>Fungi</taxon>
        <taxon>Fungi incertae sedis</taxon>
        <taxon>Mucoromycota</taxon>
        <taxon>Mucoromycotina</taxon>
        <taxon>Mucoromycetes</taxon>
        <taxon>Mucorales</taxon>
        <taxon>Lichtheimiaceae</taxon>
        <taxon>Circinella</taxon>
    </lineage>
</organism>
<feature type="compositionally biased region" description="Polar residues" evidence="1">
    <location>
        <begin position="123"/>
        <end position="151"/>
    </location>
</feature>
<evidence type="ECO:0000256" key="1">
    <source>
        <dbReference type="SAM" id="MobiDB-lite"/>
    </source>
</evidence>
<feature type="region of interest" description="Disordered" evidence="1">
    <location>
        <begin position="571"/>
        <end position="598"/>
    </location>
</feature>